<dbReference type="PANTHER" id="PTHR12149:SF8">
    <property type="entry name" value="PROTEIN-RIBULOSAMINE 3-KINASE"/>
    <property type="match status" value="1"/>
</dbReference>
<gene>
    <name evidence="4" type="ORF">CLO192961_LOCUS158253</name>
</gene>
<comment type="caution">
    <text evidence="4">The sequence shown here is derived from an EMBL/GenBank/DDBJ whole genome shotgun (WGS) entry which is preliminary data.</text>
</comment>
<dbReference type="InterPro" id="IPR016477">
    <property type="entry name" value="Fructo-/Ketosamine-3-kinase"/>
</dbReference>
<accession>A0ABY6U235</accession>
<evidence type="ECO:0000256" key="1">
    <source>
        <dbReference type="ARBA" id="ARBA00011961"/>
    </source>
</evidence>
<dbReference type="Gene3D" id="3.90.1200.10">
    <property type="match status" value="1"/>
</dbReference>
<dbReference type="PANTHER" id="PTHR12149">
    <property type="entry name" value="FRUCTOSAMINE 3 KINASE-RELATED PROTEIN"/>
    <property type="match status" value="1"/>
</dbReference>
<evidence type="ECO:0000256" key="2">
    <source>
        <dbReference type="ARBA" id="ARBA00048655"/>
    </source>
</evidence>
<dbReference type="Pfam" id="PF03881">
    <property type="entry name" value="Fructosamin_kin"/>
    <property type="match status" value="1"/>
</dbReference>
<organism evidence="4 5">
    <name type="scientific">Bionectria ochroleuca</name>
    <name type="common">Gliocladium roseum</name>
    <dbReference type="NCBI Taxonomy" id="29856"/>
    <lineage>
        <taxon>Eukaryota</taxon>
        <taxon>Fungi</taxon>
        <taxon>Dikarya</taxon>
        <taxon>Ascomycota</taxon>
        <taxon>Pezizomycotina</taxon>
        <taxon>Sordariomycetes</taxon>
        <taxon>Hypocreomycetidae</taxon>
        <taxon>Hypocreales</taxon>
        <taxon>Bionectriaceae</taxon>
        <taxon>Clonostachys</taxon>
    </lineage>
</organism>
<feature type="region of interest" description="Disordered" evidence="3">
    <location>
        <begin position="350"/>
        <end position="392"/>
    </location>
</feature>
<feature type="compositionally biased region" description="Polar residues" evidence="3">
    <location>
        <begin position="350"/>
        <end position="366"/>
    </location>
</feature>
<dbReference type="InterPro" id="IPR011009">
    <property type="entry name" value="Kinase-like_dom_sf"/>
</dbReference>
<evidence type="ECO:0000313" key="4">
    <source>
        <dbReference type="EMBL" id="VUC25120.1"/>
    </source>
</evidence>
<evidence type="ECO:0000256" key="3">
    <source>
        <dbReference type="SAM" id="MobiDB-lite"/>
    </source>
</evidence>
<dbReference type="EMBL" id="CABFNS010000730">
    <property type="protein sequence ID" value="VUC25120.1"/>
    <property type="molecule type" value="Genomic_DNA"/>
</dbReference>
<dbReference type="SUPFAM" id="SSF56112">
    <property type="entry name" value="Protein kinase-like (PK-like)"/>
    <property type="match status" value="1"/>
</dbReference>
<dbReference type="EC" id="2.7.1.172" evidence="1"/>
<comment type="catalytic activity">
    <reaction evidence="2">
        <text>N(6)-D-ribulosyl-L-lysyl-[protein] + ATP = N(6)-(3-O-phospho-D-ribulosyl)-L-lysyl-[protein] + ADP + H(+)</text>
        <dbReference type="Rhea" id="RHEA:48432"/>
        <dbReference type="Rhea" id="RHEA-COMP:12103"/>
        <dbReference type="Rhea" id="RHEA-COMP:12104"/>
        <dbReference type="ChEBI" id="CHEBI:15378"/>
        <dbReference type="ChEBI" id="CHEBI:30616"/>
        <dbReference type="ChEBI" id="CHEBI:90418"/>
        <dbReference type="ChEBI" id="CHEBI:90420"/>
        <dbReference type="ChEBI" id="CHEBI:456216"/>
        <dbReference type="EC" id="2.7.1.172"/>
    </reaction>
    <physiologicalReaction direction="left-to-right" evidence="2">
        <dbReference type="Rhea" id="RHEA:48433"/>
    </physiologicalReaction>
</comment>
<protein>
    <recommendedName>
        <fullName evidence="1">protein-ribulosamine 3-kinase</fullName>
        <ecNumber evidence="1">2.7.1.172</ecNumber>
    </recommendedName>
</protein>
<name>A0ABY6U235_BIOOC</name>
<proteinExistence type="predicted"/>
<dbReference type="Proteomes" id="UP000766486">
    <property type="component" value="Unassembled WGS sequence"/>
</dbReference>
<reference evidence="4 5" key="1">
    <citation type="submission" date="2019-06" db="EMBL/GenBank/DDBJ databases">
        <authorList>
            <person name="Broberg M."/>
        </authorList>
    </citation>
    <scope>NUCLEOTIDE SEQUENCE [LARGE SCALE GENOMIC DNA]</scope>
</reference>
<evidence type="ECO:0000313" key="5">
    <source>
        <dbReference type="Proteomes" id="UP000766486"/>
    </source>
</evidence>
<sequence>MDTDNLTLDPAIIAALPVQGDVVAISRHGDTNWSTGYKIIIEVDDDDHEFFIKVIDREGAKELGEGEFESMALMHEVIPEAISPPIAWGMFETDASKSFYLTYFRYLDAEHPPNDDLIRLLSKIHQKESPTGKFGFHVPTFYGCREVNNTWCETWEEFFSRELRSSINFAQAVLQHDEELEKLANTFCASVVPRLLRPLETGGRSIKPQLVFGNLWDANVEVNHHTRAAALFDPCCFYGHFEFDFQCMKSDRYTLNYNFVNLYREQVGVSEPREEFDDRVALYALRNDFHTMGMWPRWTSVLDHVKSEMNRLIQKYPDGPQGLKDKTALEANNALQNQAAFEQNSALEYSTSLEENTTDSAATQGNEDMPSIEPPIGPGQSETLVATKPDSA</sequence>
<keyword evidence="5" id="KW-1185">Reference proteome</keyword>